<feature type="region of interest" description="Disordered" evidence="6">
    <location>
        <begin position="407"/>
        <end position="426"/>
    </location>
</feature>
<protein>
    <recommendedName>
        <fullName evidence="11">Eukaryotic translation initiation factor 4 gamma 1</fullName>
    </recommendedName>
</protein>
<dbReference type="Pfam" id="PF02847">
    <property type="entry name" value="MA3"/>
    <property type="match status" value="1"/>
</dbReference>
<dbReference type="GO" id="GO:0003743">
    <property type="term" value="F:translation initiation factor activity"/>
    <property type="evidence" value="ECO:0007669"/>
    <property type="project" value="UniProtKB-KW"/>
</dbReference>
<feature type="region of interest" description="Disordered" evidence="6">
    <location>
        <begin position="35"/>
        <end position="92"/>
    </location>
</feature>
<evidence type="ECO:0000256" key="2">
    <source>
        <dbReference type="ARBA" id="ARBA00022540"/>
    </source>
</evidence>
<dbReference type="InterPro" id="IPR003890">
    <property type="entry name" value="MIF4G-like_typ-3"/>
</dbReference>
<feature type="domain" description="W2" evidence="7">
    <location>
        <begin position="1613"/>
        <end position="1776"/>
    </location>
</feature>
<dbReference type="PROSITE" id="PS51363">
    <property type="entry name" value="W2"/>
    <property type="match status" value="1"/>
</dbReference>
<feature type="compositionally biased region" description="Polar residues" evidence="6">
    <location>
        <begin position="1298"/>
        <end position="1307"/>
    </location>
</feature>
<feature type="region of interest" description="Disordered" evidence="6">
    <location>
        <begin position="1216"/>
        <end position="1307"/>
    </location>
</feature>
<feature type="compositionally biased region" description="Polar residues" evidence="6">
    <location>
        <begin position="1241"/>
        <end position="1267"/>
    </location>
</feature>
<dbReference type="SUPFAM" id="SSF48371">
    <property type="entry name" value="ARM repeat"/>
    <property type="match status" value="3"/>
</dbReference>
<gene>
    <name evidence="9" type="ORF">CEUTPL_LOCUS8830</name>
</gene>
<feature type="compositionally biased region" description="Low complexity" evidence="6">
    <location>
        <begin position="508"/>
        <end position="529"/>
    </location>
</feature>
<feature type="compositionally biased region" description="Low complexity" evidence="6">
    <location>
        <begin position="52"/>
        <end position="69"/>
    </location>
</feature>
<dbReference type="EMBL" id="OU892280">
    <property type="protein sequence ID" value="CAH1130190.1"/>
    <property type="molecule type" value="Genomic_DNA"/>
</dbReference>
<dbReference type="Proteomes" id="UP001152799">
    <property type="component" value="Chromosome 4"/>
</dbReference>
<dbReference type="SMART" id="SM00544">
    <property type="entry name" value="MA3"/>
    <property type="match status" value="1"/>
</dbReference>
<feature type="region of interest" description="Disordered" evidence="6">
    <location>
        <begin position="295"/>
        <end position="317"/>
    </location>
</feature>
<feature type="region of interest" description="Disordered" evidence="6">
    <location>
        <begin position="784"/>
        <end position="816"/>
    </location>
</feature>
<dbReference type="SMART" id="SM00543">
    <property type="entry name" value="MIF4G"/>
    <property type="match status" value="1"/>
</dbReference>
<feature type="domain" description="MI" evidence="8">
    <location>
        <begin position="1425"/>
        <end position="1546"/>
    </location>
</feature>
<dbReference type="FunFam" id="1.25.40.180:FF:000042">
    <property type="entry name" value="Eukaryotic translation initiation factor 4 gamma"/>
    <property type="match status" value="1"/>
</dbReference>
<dbReference type="OrthoDB" id="514777at2759"/>
<accession>A0A9P0DDZ7</accession>
<evidence type="ECO:0000259" key="8">
    <source>
        <dbReference type="PROSITE" id="PS51366"/>
    </source>
</evidence>
<organism evidence="9 10">
    <name type="scientific">Ceutorhynchus assimilis</name>
    <name type="common">cabbage seed weevil</name>
    <dbReference type="NCBI Taxonomy" id="467358"/>
    <lineage>
        <taxon>Eukaryota</taxon>
        <taxon>Metazoa</taxon>
        <taxon>Ecdysozoa</taxon>
        <taxon>Arthropoda</taxon>
        <taxon>Hexapoda</taxon>
        <taxon>Insecta</taxon>
        <taxon>Pterygota</taxon>
        <taxon>Neoptera</taxon>
        <taxon>Endopterygota</taxon>
        <taxon>Coleoptera</taxon>
        <taxon>Polyphaga</taxon>
        <taxon>Cucujiformia</taxon>
        <taxon>Curculionidae</taxon>
        <taxon>Ceutorhynchinae</taxon>
        <taxon>Ceutorhynchus</taxon>
    </lineage>
</organism>
<dbReference type="InterPro" id="IPR003891">
    <property type="entry name" value="Initiation_fac_eIF4g_MI"/>
</dbReference>
<feature type="compositionally biased region" description="Polar residues" evidence="6">
    <location>
        <begin position="72"/>
        <end position="88"/>
    </location>
</feature>
<dbReference type="PANTHER" id="PTHR23253">
    <property type="entry name" value="EUKARYOTIC TRANSLATION INITIATION FACTOR 4 GAMMA"/>
    <property type="match status" value="1"/>
</dbReference>
<feature type="compositionally biased region" description="Low complexity" evidence="6">
    <location>
        <begin position="552"/>
        <end position="571"/>
    </location>
</feature>
<dbReference type="PANTHER" id="PTHR23253:SF78">
    <property type="entry name" value="EUKARYOTIC TRANSLATION INITIATION FACTOR 4G1, ISOFORM B-RELATED"/>
    <property type="match status" value="1"/>
</dbReference>
<dbReference type="CDD" id="cd11559">
    <property type="entry name" value="W2_eIF4G1_like"/>
    <property type="match status" value="1"/>
</dbReference>
<proteinExistence type="inferred from homology"/>
<dbReference type="Pfam" id="PF02020">
    <property type="entry name" value="W2"/>
    <property type="match status" value="1"/>
</dbReference>
<keyword evidence="3" id="KW-0597">Phosphoprotein</keyword>
<keyword evidence="5" id="KW-0648">Protein biosynthesis</keyword>
<dbReference type="Gene3D" id="1.25.40.180">
    <property type="match status" value="3"/>
</dbReference>
<comment type="similarity">
    <text evidence="1">Belongs to the eukaryotic initiation factor 4G family.</text>
</comment>
<keyword evidence="10" id="KW-1185">Reference proteome</keyword>
<evidence type="ECO:0000259" key="7">
    <source>
        <dbReference type="PROSITE" id="PS51363"/>
    </source>
</evidence>
<evidence type="ECO:0000256" key="3">
    <source>
        <dbReference type="ARBA" id="ARBA00022553"/>
    </source>
</evidence>
<keyword evidence="4" id="KW-0810">Translation regulation</keyword>
<evidence type="ECO:0000256" key="4">
    <source>
        <dbReference type="ARBA" id="ARBA00022845"/>
    </source>
</evidence>
<dbReference type="GO" id="GO:0016281">
    <property type="term" value="C:eukaryotic translation initiation factor 4F complex"/>
    <property type="evidence" value="ECO:0007669"/>
    <property type="project" value="TreeGrafter"/>
</dbReference>
<dbReference type="GO" id="GO:0006417">
    <property type="term" value="P:regulation of translation"/>
    <property type="evidence" value="ECO:0007669"/>
    <property type="project" value="UniProtKB-KW"/>
</dbReference>
<evidence type="ECO:0008006" key="11">
    <source>
        <dbReference type="Google" id="ProtNLM"/>
    </source>
</evidence>
<feature type="region of interest" description="Disordered" evidence="6">
    <location>
        <begin position="334"/>
        <end position="383"/>
    </location>
</feature>
<evidence type="ECO:0000256" key="6">
    <source>
        <dbReference type="SAM" id="MobiDB-lite"/>
    </source>
</evidence>
<keyword evidence="2" id="KW-0396">Initiation factor</keyword>
<evidence type="ECO:0000256" key="1">
    <source>
        <dbReference type="ARBA" id="ARBA00005775"/>
    </source>
</evidence>
<feature type="region of interest" description="Disordered" evidence="6">
    <location>
        <begin position="258"/>
        <end position="282"/>
    </location>
</feature>
<dbReference type="Pfam" id="PF02854">
    <property type="entry name" value="MIF4G"/>
    <property type="match status" value="1"/>
</dbReference>
<feature type="region of interest" description="Disordered" evidence="6">
    <location>
        <begin position="431"/>
        <end position="634"/>
    </location>
</feature>
<sequence>MLLICIENKNHKIMVSRFVPNGPVKHQDGICLLPPPPHYRLMPPQRSDAYHNPGQNYVQQGQPPNQGPGSLRNIQSSGPPNQASTPPNQDLKVASLPGQLQQMQFVSNQGVRPAQAYFQRGAAGAPAQPQRMPSQHRQAQQATPAQLFATQQPYLMQPVYIQPPTVYYNNQRPANTMMGPQAYPPHQAVFSPSLAYQTFSSTTPSGVQAYTHPVPYMYPSQAAPMISRASVTPVSAAPANTSSGNPQAAPLLAQPGLTHNIYPGRNNTKQRRPNAISIIDPNTGVDKLNEIFDSENASQPASGESSARQTPQPAPPNKEVQAIFAKQVAQVLSEDRQQQQAAQQAQQQQQQQHPQIASSHEQPSSLHDPEHFHPLQPQQPQSLPVVQQPYDIVSSSLQYDAKEFVSVSSTKPTIKESTPIVSANSDAAEVILSKKDRESPVKSSRKQLPKPVDIPQINKETECDKISSTVKEEPVPVPQPTLVNPAVSPDVTSPAETVKDSDKKGAKKSSPVEQQSPEPESQSPTTVPSGDMTSNNGKLKNRSKPVNNQNGKQQQQPQQHYPQPQPQLQQHHQPKQPPQQLQPVPQSQPQQVASQTQPQQVAPHPQQVAPQIQPAAVVVPTPQPPKANNRSNKFKELNIKGANKEGTDMDAFNDNSVGKTEINANVLPTDDSGTVNDAANANQVASVEATVVVPPTETERKDSNENVTTTITPELNSNNVVTPVTATATVSPVVATKPVIKPFDVTSIIKDSAPKSMPPFPIINDNRDETDRASVNDKLVLAKNDVNNKVSSKESTNDDKPQLPYKPGQWAPDKPDGLKVYEKDFLLSLKNLPLSQKKPDCNSLPEGVIPDERSRQMDPRLLMGGGRTDFMNPPFANNFGGKSGSQRGTLPKRPSQSGKMGNRVGDKNNSKPQPKVSISLRGDVKLHESENAWKPARFNKVVGETMTEDDKRTESLYKKVRSVLNKLTPQKFDTLVNQVRQLQIDNKDRLQGVIDLVFEKAIDEPSFSLAYAMMCKEIQSMQVSIGEGEKKNLAFRTLLVTRCQIEFEKQSVDESGRDTKFQEMEACTDAEKKKELLFELEESERRLRMRSVGCIRFIGELFKQQMLTASIMRRCLQTLLDNKDEESLECLCKLLTTVGKELESKNVELVTIFDEMKRITDGKRQKVSSRIRFMLQDVIDLRNSKWIPRRGDANPKTMDQIQKEAENEQMNIQVMNMNPPRRDDRGGGGGGGGGGPRRGGNSSQKSNDENWSTVGSRNNRQQFSIQTDKMRVPKPGVDELFGPSKQFSNWAKGAGGSKNPQSSLNTSNNMYTALENVDMERRPMNSRGNNDPYSSKGPSIERNLYNKSYDGRGGSRSGSQHRDSNTPMRSTGPPPSSMMPSTMAPPQSQPKSQQRYQQRPDTMVQPDVPTATPAPPSVSKLSEEQIERRIRNSLDEFITGCCTTEEYFQDVASAIEDHSRVVYESYNYILEKSQSTRLKTGELFAKLIKAGSISVDVFAKGFEELLGVWEDLVIDIPQIWQYFAEDLVALLLEEVMPFPRLQKLLDSLIQVNVAKKLLKSLFDLVIKEKGSKFLQASWQASGMELSSFMPSEDVVPFVQENKFDFLLSGESPVTENSVSFDAIQDRLAEFFKNKASFDDIVNWISANVGESTKQPKFIRALATAIFEDSISKSKLQNEVLSSHNKLIQKYVDTQWDLELQCLYALQALIQKLEHPQGLLLSICDKLYEDSIFSQESFIAWENSTDPSEQEGKGVALKQLTSFFTQLKETEEEEDYSSNSEDA</sequence>
<feature type="compositionally biased region" description="Polar residues" evidence="6">
    <location>
        <begin position="353"/>
        <end position="365"/>
    </location>
</feature>
<feature type="compositionally biased region" description="Low complexity" evidence="6">
    <location>
        <begin position="374"/>
        <end position="383"/>
    </location>
</feature>
<dbReference type="SUPFAM" id="SSF81995">
    <property type="entry name" value="beta-sandwich domain of Sec23/24"/>
    <property type="match status" value="1"/>
</dbReference>
<dbReference type="GO" id="GO:0003729">
    <property type="term" value="F:mRNA binding"/>
    <property type="evidence" value="ECO:0007669"/>
    <property type="project" value="TreeGrafter"/>
</dbReference>
<feature type="compositionally biased region" description="Polar residues" evidence="6">
    <location>
        <begin position="407"/>
        <end position="425"/>
    </location>
</feature>
<reference evidence="9" key="1">
    <citation type="submission" date="2022-01" db="EMBL/GenBank/DDBJ databases">
        <authorList>
            <person name="King R."/>
        </authorList>
    </citation>
    <scope>NUCLEOTIDE SEQUENCE</scope>
</reference>
<feature type="compositionally biased region" description="Polar residues" evidence="6">
    <location>
        <begin position="295"/>
        <end position="311"/>
    </location>
</feature>
<feature type="compositionally biased region" description="Low complexity" evidence="6">
    <location>
        <begin position="1378"/>
        <end position="1400"/>
    </location>
</feature>
<feature type="region of interest" description="Disordered" evidence="6">
    <location>
        <begin position="1319"/>
        <end position="1425"/>
    </location>
</feature>
<feature type="compositionally biased region" description="Polar residues" evidence="6">
    <location>
        <begin position="884"/>
        <end position="899"/>
    </location>
</feature>
<evidence type="ECO:0000313" key="10">
    <source>
        <dbReference type="Proteomes" id="UP001152799"/>
    </source>
</evidence>
<dbReference type="SMART" id="SM00515">
    <property type="entry name" value="eIF5C"/>
    <property type="match status" value="1"/>
</dbReference>
<evidence type="ECO:0000256" key="5">
    <source>
        <dbReference type="ARBA" id="ARBA00022917"/>
    </source>
</evidence>
<dbReference type="InterPro" id="IPR016024">
    <property type="entry name" value="ARM-type_fold"/>
</dbReference>
<name>A0A9P0DDZ7_9CUCU</name>
<dbReference type="PROSITE" id="PS51366">
    <property type="entry name" value="MI"/>
    <property type="match status" value="1"/>
</dbReference>
<feature type="compositionally biased region" description="Low complexity" evidence="6">
    <location>
        <begin position="578"/>
        <end position="620"/>
    </location>
</feature>
<feature type="region of interest" description="Disordered" evidence="6">
    <location>
        <begin position="872"/>
        <end position="922"/>
    </location>
</feature>
<feature type="compositionally biased region" description="Basic and acidic residues" evidence="6">
    <location>
        <begin position="791"/>
        <end position="801"/>
    </location>
</feature>
<feature type="compositionally biased region" description="Polar residues" evidence="6">
    <location>
        <begin position="1326"/>
        <end position="1337"/>
    </location>
</feature>
<feature type="compositionally biased region" description="Low complexity" evidence="6">
    <location>
        <begin position="338"/>
        <end position="352"/>
    </location>
</feature>
<feature type="compositionally biased region" description="Gly residues" evidence="6">
    <location>
        <begin position="1227"/>
        <end position="1238"/>
    </location>
</feature>
<dbReference type="InterPro" id="IPR003307">
    <property type="entry name" value="W2_domain"/>
</dbReference>
<feature type="compositionally biased region" description="Polar residues" evidence="6">
    <location>
        <begin position="531"/>
        <end position="551"/>
    </location>
</feature>
<feature type="compositionally biased region" description="Basic and acidic residues" evidence="6">
    <location>
        <begin position="459"/>
        <end position="474"/>
    </location>
</feature>
<evidence type="ECO:0000313" key="9">
    <source>
        <dbReference type="EMBL" id="CAH1130190.1"/>
    </source>
</evidence>